<name>R7YVR8_CONA1</name>
<dbReference type="Pfam" id="PF04179">
    <property type="entry name" value="Init_tRNA_PT"/>
    <property type="match status" value="1"/>
</dbReference>
<sequence length="674" mass="74314">MKTPLQTSDLLFTTSATKFSETLKSIKRSTLSISNRLRSIEQDSQFVYAVADAYNLPLIANERCGSWYIPPERKAGSAYFKSTDGHIGEWSFSLRRLNTQVLDVIGQHDGCIIVDSTRRGKRMPDALSKTIPIWCAVLNRALFPEQTNAHQLHSPPISVSGSEHSQIEARLRFFLGQFQARLQLGLPLSAFREKLSKPLRPLWVTQESILPAGPSAFDAFHPVILCTASRRVPGGEVSEGGYIQGAGDDSEGWASGLTSELFWQNKERLMRTSEEDLPDLIQELVEVACSNVAGGKPILIEPTAVFHLSTTDIAATVCKEFDAIVSCGATEDAGLRELLKSNYLHLQCTAGKLGSRDLRGELHKLNDFLVSRPPVKSILICCSTGKDLSVGVALAALCMCCDDNVLFLGNLKPQSSTESITKALIRQRLSWIMTSHPPANPSRATLQSVNAFLMQRPCPPVAIQQPQPAANGHLQEHVRLVSIEAPSASPPPDRSTVLQAARPFSTTGTFHGLSGSWTINRTLTSYHSALPSGTFTGNATFTARTPTSRVKNVDAEYLYSEAGVFKTNTGLEMHAGRKYIYRLQTGTEEISVWFVGDDGESAAGLGWRLGSDQLDDHGKMVMKGGHLCGEDQYDARYEFQRNTDQQESSIERFRLIYQVKGPRKNYLSETWFTR</sequence>
<dbReference type="Proteomes" id="UP000016924">
    <property type="component" value="Unassembled WGS sequence"/>
</dbReference>
<dbReference type="GO" id="GO:0043399">
    <property type="term" value="F:tRNA adenosine(64)-2'-O-ribosylphosphate transferase activity"/>
    <property type="evidence" value="ECO:0007669"/>
    <property type="project" value="InterPro"/>
</dbReference>
<accession>R7YVR8</accession>
<feature type="domain" description="Rit1 N-terminal" evidence="2">
    <location>
        <begin position="26"/>
        <end position="286"/>
    </location>
</feature>
<evidence type="ECO:0000259" key="1">
    <source>
        <dbReference type="Pfam" id="PF04179"/>
    </source>
</evidence>
<dbReference type="GO" id="GO:0019988">
    <property type="term" value="P:charged-tRNA amino acid modification"/>
    <property type="evidence" value="ECO:0007669"/>
    <property type="project" value="InterPro"/>
</dbReference>
<dbReference type="Pfam" id="PF19834">
    <property type="entry name" value="DUF6314"/>
    <property type="match status" value="1"/>
</dbReference>
<feature type="domain" description="Rit1 DUSP-like" evidence="1">
    <location>
        <begin position="342"/>
        <end position="453"/>
    </location>
</feature>
<evidence type="ECO:0000313" key="4">
    <source>
        <dbReference type="EMBL" id="EON65992.1"/>
    </source>
</evidence>
<dbReference type="eggNOG" id="KOG2634">
    <property type="taxonomic scope" value="Eukaryota"/>
</dbReference>
<keyword evidence="5" id="KW-1185">Reference proteome</keyword>
<dbReference type="RefSeq" id="XP_007781309.1">
    <property type="nucleotide sequence ID" value="XM_007783119.1"/>
</dbReference>
<dbReference type="EMBL" id="JH767577">
    <property type="protein sequence ID" value="EON65992.1"/>
    <property type="molecule type" value="Genomic_DNA"/>
</dbReference>
<dbReference type="InterPro" id="IPR045632">
    <property type="entry name" value="DUF6314"/>
</dbReference>
<gene>
    <name evidence="4" type="ORF">W97_05235</name>
</gene>
<reference evidence="5" key="1">
    <citation type="submission" date="2012-06" db="EMBL/GenBank/DDBJ databases">
        <title>The genome sequence of Coniosporium apollinis CBS 100218.</title>
        <authorList>
            <consortium name="The Broad Institute Genome Sequencing Platform"/>
            <person name="Cuomo C."/>
            <person name="Gorbushina A."/>
            <person name="Noack S."/>
            <person name="Walker B."/>
            <person name="Young S.K."/>
            <person name="Zeng Q."/>
            <person name="Gargeya S."/>
            <person name="Fitzgerald M."/>
            <person name="Haas B."/>
            <person name="Abouelleil A."/>
            <person name="Alvarado L."/>
            <person name="Arachchi H.M."/>
            <person name="Berlin A.M."/>
            <person name="Chapman S.B."/>
            <person name="Goldberg J."/>
            <person name="Griggs A."/>
            <person name="Gujja S."/>
            <person name="Hansen M."/>
            <person name="Howarth C."/>
            <person name="Imamovic A."/>
            <person name="Larimer J."/>
            <person name="McCowan C."/>
            <person name="Montmayeur A."/>
            <person name="Murphy C."/>
            <person name="Neiman D."/>
            <person name="Pearson M."/>
            <person name="Priest M."/>
            <person name="Roberts A."/>
            <person name="Saif S."/>
            <person name="Shea T."/>
            <person name="Sisk P."/>
            <person name="Sykes S."/>
            <person name="Wortman J."/>
            <person name="Nusbaum C."/>
            <person name="Birren B."/>
        </authorList>
    </citation>
    <scope>NUCLEOTIDE SEQUENCE [LARGE SCALE GENOMIC DNA]</scope>
    <source>
        <strain evidence="5">CBS 100218</strain>
    </source>
</reference>
<dbReference type="PANTHER" id="PTHR31811:SF0">
    <property type="entry name" value="TRNA A64-2'-O-RIBOSYLPHOSPHATE TRANSFERASE"/>
    <property type="match status" value="1"/>
</dbReference>
<evidence type="ECO:0000313" key="5">
    <source>
        <dbReference type="Proteomes" id="UP000016924"/>
    </source>
</evidence>
<dbReference type="InterPro" id="IPR007306">
    <property type="entry name" value="Rit1"/>
</dbReference>
<proteinExistence type="predicted"/>
<feature type="domain" description="DUF6314" evidence="3">
    <location>
        <begin position="513"/>
        <end position="674"/>
    </location>
</feature>
<dbReference type="GeneID" id="19902546"/>
<dbReference type="OMA" id="PVFWANQ"/>
<protein>
    <recommendedName>
        <fullName evidence="6">Initiator tRNA phosphoribosyl transferase</fullName>
    </recommendedName>
</protein>
<organism evidence="4 5">
    <name type="scientific">Coniosporium apollinis (strain CBS 100218)</name>
    <name type="common">Rock-inhabiting black yeast</name>
    <dbReference type="NCBI Taxonomy" id="1168221"/>
    <lineage>
        <taxon>Eukaryota</taxon>
        <taxon>Fungi</taxon>
        <taxon>Dikarya</taxon>
        <taxon>Ascomycota</taxon>
        <taxon>Pezizomycotina</taxon>
        <taxon>Dothideomycetes</taxon>
        <taxon>Dothideomycetes incertae sedis</taxon>
        <taxon>Coniosporium</taxon>
    </lineage>
</organism>
<evidence type="ECO:0000259" key="2">
    <source>
        <dbReference type="Pfam" id="PF17184"/>
    </source>
</evidence>
<evidence type="ECO:0000259" key="3">
    <source>
        <dbReference type="Pfam" id="PF19834"/>
    </source>
</evidence>
<dbReference type="GO" id="GO:0005737">
    <property type="term" value="C:cytoplasm"/>
    <property type="evidence" value="ECO:0007669"/>
    <property type="project" value="TreeGrafter"/>
</dbReference>
<dbReference type="HOGENOM" id="CLU_027654_1_1_1"/>
<dbReference type="AlphaFoldDB" id="R7YVR8"/>
<dbReference type="OrthoDB" id="45256at2759"/>
<dbReference type="InterPro" id="IPR033421">
    <property type="entry name" value="Rit1_DUSP-like"/>
</dbReference>
<dbReference type="InterPro" id="IPR033449">
    <property type="entry name" value="Rit1_N"/>
</dbReference>
<dbReference type="STRING" id="1168221.R7YVR8"/>
<dbReference type="Pfam" id="PF17184">
    <property type="entry name" value="Rit1_C"/>
    <property type="match status" value="1"/>
</dbReference>
<dbReference type="PANTHER" id="PTHR31811">
    <property type="entry name" value="TRNA A64-2'-O-RIBOSYLPHOSPHATE TRANSFERASE"/>
    <property type="match status" value="1"/>
</dbReference>
<evidence type="ECO:0008006" key="6">
    <source>
        <dbReference type="Google" id="ProtNLM"/>
    </source>
</evidence>